<dbReference type="AlphaFoldDB" id="A0A5C3PN33"/>
<sequence length="337" mass="36600">MKKPAAALLALVSSTSVIVLIVSLAFERARSGVCEWPVLSALPFCPSNARDVNPFTHADFPGLVAVQHKALDEFMGYSDTGLGLAVNLKQAEIAVQDLIILVKASDLAIKDILADALREFVADAKMAGRGLQLLSSKIYGTVDNIESYNQYALRQLDSAAYGKETALAATISKTFQSSMDAFAAEISRVLVHATVTSMSLDRLEERLLAIHALCTEEAMSTALALDDLLWQLWTQLGGNKKQRRDLENRAAVLRNIQQYRSVAMVFVATTTQTLTSVEVDLSELRERISTSGLLPDAMPVEVQIASIQRSVARLKEEKLTNRAKVLGLANGQPALEG</sequence>
<gene>
    <name evidence="1" type="ORF">K466DRAFT_486375</name>
</gene>
<dbReference type="InParanoid" id="A0A5C3PN33"/>
<name>A0A5C3PN33_9APHY</name>
<evidence type="ECO:0000313" key="2">
    <source>
        <dbReference type="Proteomes" id="UP000308197"/>
    </source>
</evidence>
<proteinExistence type="predicted"/>
<accession>A0A5C3PN33</accession>
<dbReference type="STRING" id="1314778.A0A5C3PN33"/>
<organism evidence="1 2">
    <name type="scientific">Polyporus arcularius HHB13444</name>
    <dbReference type="NCBI Taxonomy" id="1314778"/>
    <lineage>
        <taxon>Eukaryota</taxon>
        <taxon>Fungi</taxon>
        <taxon>Dikarya</taxon>
        <taxon>Basidiomycota</taxon>
        <taxon>Agaricomycotina</taxon>
        <taxon>Agaricomycetes</taxon>
        <taxon>Polyporales</taxon>
        <taxon>Polyporaceae</taxon>
        <taxon>Polyporus</taxon>
    </lineage>
</organism>
<protein>
    <submittedName>
        <fullName evidence="1">Uncharacterized protein</fullName>
    </submittedName>
</protein>
<keyword evidence="2" id="KW-1185">Reference proteome</keyword>
<dbReference type="EMBL" id="ML211069">
    <property type="protein sequence ID" value="TFK89650.1"/>
    <property type="molecule type" value="Genomic_DNA"/>
</dbReference>
<dbReference type="Proteomes" id="UP000308197">
    <property type="component" value="Unassembled WGS sequence"/>
</dbReference>
<evidence type="ECO:0000313" key="1">
    <source>
        <dbReference type="EMBL" id="TFK89650.1"/>
    </source>
</evidence>
<reference evidence="1 2" key="1">
    <citation type="journal article" date="2019" name="Nat. Ecol. Evol.">
        <title>Megaphylogeny resolves global patterns of mushroom evolution.</title>
        <authorList>
            <person name="Varga T."/>
            <person name="Krizsan K."/>
            <person name="Foldi C."/>
            <person name="Dima B."/>
            <person name="Sanchez-Garcia M."/>
            <person name="Sanchez-Ramirez S."/>
            <person name="Szollosi G.J."/>
            <person name="Szarkandi J.G."/>
            <person name="Papp V."/>
            <person name="Albert L."/>
            <person name="Andreopoulos W."/>
            <person name="Angelini C."/>
            <person name="Antonin V."/>
            <person name="Barry K.W."/>
            <person name="Bougher N.L."/>
            <person name="Buchanan P."/>
            <person name="Buyck B."/>
            <person name="Bense V."/>
            <person name="Catcheside P."/>
            <person name="Chovatia M."/>
            <person name="Cooper J."/>
            <person name="Damon W."/>
            <person name="Desjardin D."/>
            <person name="Finy P."/>
            <person name="Geml J."/>
            <person name="Haridas S."/>
            <person name="Hughes K."/>
            <person name="Justo A."/>
            <person name="Karasinski D."/>
            <person name="Kautmanova I."/>
            <person name="Kiss B."/>
            <person name="Kocsube S."/>
            <person name="Kotiranta H."/>
            <person name="LaButti K.M."/>
            <person name="Lechner B.E."/>
            <person name="Liimatainen K."/>
            <person name="Lipzen A."/>
            <person name="Lukacs Z."/>
            <person name="Mihaltcheva S."/>
            <person name="Morgado L.N."/>
            <person name="Niskanen T."/>
            <person name="Noordeloos M.E."/>
            <person name="Ohm R.A."/>
            <person name="Ortiz-Santana B."/>
            <person name="Ovrebo C."/>
            <person name="Racz N."/>
            <person name="Riley R."/>
            <person name="Savchenko A."/>
            <person name="Shiryaev A."/>
            <person name="Soop K."/>
            <person name="Spirin V."/>
            <person name="Szebenyi C."/>
            <person name="Tomsovsky M."/>
            <person name="Tulloss R.E."/>
            <person name="Uehling J."/>
            <person name="Grigoriev I.V."/>
            <person name="Vagvolgyi C."/>
            <person name="Papp T."/>
            <person name="Martin F.M."/>
            <person name="Miettinen O."/>
            <person name="Hibbett D.S."/>
            <person name="Nagy L.G."/>
        </authorList>
    </citation>
    <scope>NUCLEOTIDE SEQUENCE [LARGE SCALE GENOMIC DNA]</scope>
    <source>
        <strain evidence="1 2">HHB13444</strain>
    </source>
</reference>